<dbReference type="EC" id="1.2.1.11" evidence="6 15"/>
<feature type="binding site" evidence="15">
    <location>
        <position position="153"/>
    </location>
    <ligand>
        <name>substrate</name>
    </ligand>
</feature>
<comment type="caution">
    <text evidence="17">The sequence shown here is derived from an EMBL/GenBank/DDBJ whole genome shotgun (WGS) entry which is preliminary data.</text>
</comment>
<keyword evidence="10 15" id="KW-0220">Diaminopimelate biosynthesis</keyword>
<keyword evidence="12 15" id="KW-0457">Lysine biosynthesis</keyword>
<dbReference type="InterPro" id="IPR012280">
    <property type="entry name" value="Semialdhyde_DH_dimer_dom"/>
</dbReference>
<dbReference type="CDD" id="cd18131">
    <property type="entry name" value="ASADH_C_bac_euk_like"/>
    <property type="match status" value="1"/>
</dbReference>
<dbReference type="Gene3D" id="3.30.360.10">
    <property type="entry name" value="Dihydrodipicolinate Reductase, domain 2"/>
    <property type="match status" value="1"/>
</dbReference>
<evidence type="ECO:0000256" key="9">
    <source>
        <dbReference type="ARBA" id="ARBA00022857"/>
    </source>
</evidence>
<evidence type="ECO:0000259" key="16">
    <source>
        <dbReference type="SMART" id="SM00859"/>
    </source>
</evidence>
<dbReference type="InterPro" id="IPR012080">
    <property type="entry name" value="Asp_semialdehyde_DH"/>
</dbReference>
<evidence type="ECO:0000256" key="4">
    <source>
        <dbReference type="ARBA" id="ARBA00010584"/>
    </source>
</evidence>
<feature type="binding site" evidence="15">
    <location>
        <position position="97"/>
    </location>
    <ligand>
        <name>phosphate</name>
        <dbReference type="ChEBI" id="CHEBI:43474"/>
    </ligand>
</feature>
<feature type="binding site" evidence="15">
    <location>
        <position position="227"/>
    </location>
    <ligand>
        <name>substrate</name>
    </ligand>
</feature>
<feature type="active site" description="Proton acceptor" evidence="15">
    <location>
        <position position="234"/>
    </location>
</feature>
<dbReference type="Gene3D" id="3.40.50.720">
    <property type="entry name" value="NAD(P)-binding Rossmann-like Domain"/>
    <property type="match status" value="1"/>
</dbReference>
<comment type="function">
    <text evidence="15">Catalyzes the NADPH-dependent formation of L-aspartate-semialdehyde (L-ASA) by the reductive dephosphorylation of L-aspartyl-4-phosphate.</text>
</comment>
<comment type="pathway">
    <text evidence="2 15">Amino-acid biosynthesis; L-lysine biosynthesis via DAP pathway; (S)-tetrahydrodipicolinate from L-aspartate: step 2/4.</text>
</comment>
<dbReference type="RefSeq" id="WP_190307514.1">
    <property type="nucleotide sequence ID" value="NZ_JACNYK010000001.1"/>
</dbReference>
<protein>
    <recommendedName>
        <fullName evidence="6 15">Aspartate-semialdehyde dehydrogenase</fullName>
        <shortName evidence="15">ASA dehydrogenase</shortName>
        <shortName evidence="15">ASADH</shortName>
        <ecNumber evidence="6 15">1.2.1.11</ecNumber>
    </recommendedName>
    <alternativeName>
        <fullName evidence="15">Aspartate-beta-semialdehyde dehydrogenase</fullName>
    </alternativeName>
</protein>
<evidence type="ECO:0000256" key="11">
    <source>
        <dbReference type="ARBA" id="ARBA00023002"/>
    </source>
</evidence>
<evidence type="ECO:0000313" key="17">
    <source>
        <dbReference type="EMBL" id="MBD1424364.1"/>
    </source>
</evidence>
<comment type="caution">
    <text evidence="15">Lacks conserved residue(s) required for the propagation of feature annotation.</text>
</comment>
<dbReference type="SUPFAM" id="SSF51735">
    <property type="entry name" value="NAD(P)-binding Rossmann-fold domains"/>
    <property type="match status" value="1"/>
</dbReference>
<comment type="subunit">
    <text evidence="5 15">Homodimer.</text>
</comment>
<feature type="binding site" evidence="15">
    <location>
        <begin position="37"/>
        <end position="38"/>
    </location>
    <ligand>
        <name>NADP(+)</name>
        <dbReference type="ChEBI" id="CHEBI:58349"/>
    </ligand>
</feature>
<dbReference type="InterPro" id="IPR000534">
    <property type="entry name" value="Semialdehyde_DH_NAD-bd"/>
</dbReference>
<feature type="domain" description="Semialdehyde dehydrogenase NAD-binding" evidence="16">
    <location>
        <begin position="2"/>
        <end position="117"/>
    </location>
</feature>
<dbReference type="Proteomes" id="UP000606494">
    <property type="component" value="Unassembled WGS sequence"/>
</dbReference>
<comment type="pathway">
    <text evidence="1 15">Amino-acid biosynthesis; L-methionine biosynthesis via de novo pathway; L-homoserine from L-aspartate: step 2/3.</text>
</comment>
<comment type="pathway">
    <text evidence="3 15">Amino-acid biosynthesis; L-threonine biosynthesis; L-threonine from L-aspartate: step 2/5.</text>
</comment>
<dbReference type="PIRSF" id="PIRSF000148">
    <property type="entry name" value="ASA_dh"/>
    <property type="match status" value="1"/>
</dbReference>
<comment type="catalytic activity">
    <reaction evidence="14 15">
        <text>L-aspartate 4-semialdehyde + phosphate + NADP(+) = 4-phospho-L-aspartate + NADPH + H(+)</text>
        <dbReference type="Rhea" id="RHEA:24284"/>
        <dbReference type="ChEBI" id="CHEBI:15378"/>
        <dbReference type="ChEBI" id="CHEBI:43474"/>
        <dbReference type="ChEBI" id="CHEBI:57535"/>
        <dbReference type="ChEBI" id="CHEBI:57783"/>
        <dbReference type="ChEBI" id="CHEBI:58349"/>
        <dbReference type="ChEBI" id="CHEBI:537519"/>
        <dbReference type="EC" id="1.2.1.11"/>
    </reaction>
</comment>
<reference evidence="17 18" key="1">
    <citation type="submission" date="2020-08" db="EMBL/GenBank/DDBJ databases">
        <title>Sphingobacterium sp. DN00404 isolated from aquaculture water.</title>
        <authorList>
            <person name="Zhang M."/>
        </authorList>
    </citation>
    <scope>NUCLEOTIDE SEQUENCE [LARGE SCALE GENOMIC DNA]</scope>
    <source>
        <strain evidence="17 18">KCTC 32294</strain>
    </source>
</reference>
<comment type="similarity">
    <text evidence="4 15">Belongs to the aspartate-semialdehyde dehydrogenase family.</text>
</comment>
<dbReference type="Pfam" id="PF02774">
    <property type="entry name" value="Semialdhyde_dhC"/>
    <property type="match status" value="1"/>
</dbReference>
<dbReference type="InterPro" id="IPR005986">
    <property type="entry name" value="Asp_semialdehyde_DH_beta"/>
</dbReference>
<dbReference type="CDD" id="cd02316">
    <property type="entry name" value="VcASADH2_like_N"/>
    <property type="match status" value="1"/>
</dbReference>
<evidence type="ECO:0000256" key="12">
    <source>
        <dbReference type="ARBA" id="ARBA00023154"/>
    </source>
</evidence>
<dbReference type="PANTHER" id="PTHR46278:SF2">
    <property type="entry name" value="ASPARTATE-SEMIALDEHYDE DEHYDROGENASE"/>
    <property type="match status" value="1"/>
</dbReference>
<evidence type="ECO:0000256" key="14">
    <source>
        <dbReference type="ARBA" id="ARBA00047891"/>
    </source>
</evidence>
<dbReference type="InterPro" id="IPR036291">
    <property type="entry name" value="NAD(P)-bd_dom_sf"/>
</dbReference>
<accession>A0ABR7XZB8</accession>
<keyword evidence="11 15" id="KW-0560">Oxidoreductase</keyword>
<dbReference type="NCBIfam" id="TIGR01296">
    <property type="entry name" value="asd_B"/>
    <property type="match status" value="1"/>
</dbReference>
<evidence type="ECO:0000256" key="15">
    <source>
        <dbReference type="HAMAP-Rule" id="MF_02121"/>
    </source>
</evidence>
<keyword evidence="7 15" id="KW-0028">Amino-acid biosynthesis</keyword>
<keyword evidence="18" id="KW-1185">Reference proteome</keyword>
<evidence type="ECO:0000256" key="10">
    <source>
        <dbReference type="ARBA" id="ARBA00022915"/>
    </source>
</evidence>
<evidence type="ECO:0000256" key="7">
    <source>
        <dbReference type="ARBA" id="ARBA00022605"/>
    </source>
</evidence>
<evidence type="ECO:0000256" key="13">
    <source>
        <dbReference type="ARBA" id="ARBA00023167"/>
    </source>
</evidence>
<dbReference type="HAMAP" id="MF_02121">
    <property type="entry name" value="ASADH"/>
    <property type="match status" value="1"/>
</dbReference>
<evidence type="ECO:0000313" key="18">
    <source>
        <dbReference type="Proteomes" id="UP000606494"/>
    </source>
</evidence>
<dbReference type="NCBIfam" id="NF011456">
    <property type="entry name" value="PRK14874.1"/>
    <property type="match status" value="1"/>
</dbReference>
<feature type="binding site" evidence="15">
    <location>
        <begin position="9"/>
        <end position="12"/>
    </location>
    <ligand>
        <name>NADP(+)</name>
        <dbReference type="ChEBI" id="CHEBI:58349"/>
    </ligand>
</feature>
<evidence type="ECO:0000256" key="8">
    <source>
        <dbReference type="ARBA" id="ARBA00022697"/>
    </source>
</evidence>
<evidence type="ECO:0000256" key="5">
    <source>
        <dbReference type="ARBA" id="ARBA00011738"/>
    </source>
</evidence>
<feature type="active site" description="Acyl-thioester intermediate" evidence="15">
    <location>
        <position position="126"/>
    </location>
</feature>
<dbReference type="SMART" id="SM00859">
    <property type="entry name" value="Semialdhyde_dh"/>
    <property type="match status" value="1"/>
</dbReference>
<dbReference type="PANTHER" id="PTHR46278">
    <property type="entry name" value="DEHYDROGENASE, PUTATIVE-RELATED"/>
    <property type="match status" value="1"/>
</dbReference>
<name>A0ABR7XZB8_9SPHI</name>
<dbReference type="SUPFAM" id="SSF55347">
    <property type="entry name" value="Glyceraldehyde-3-phosphate dehydrogenase-like, C-terminal domain"/>
    <property type="match status" value="1"/>
</dbReference>
<evidence type="ECO:0000256" key="2">
    <source>
        <dbReference type="ARBA" id="ARBA00005076"/>
    </source>
</evidence>
<evidence type="ECO:0000256" key="3">
    <source>
        <dbReference type="ARBA" id="ARBA00005097"/>
    </source>
</evidence>
<keyword evidence="13 15" id="KW-0486">Methionine biosynthesis</keyword>
<dbReference type="Pfam" id="PF01118">
    <property type="entry name" value="Semialdhyde_dh"/>
    <property type="match status" value="1"/>
</dbReference>
<keyword evidence="8 15" id="KW-0791">Threonine biosynthesis</keyword>
<gene>
    <name evidence="15" type="primary">asd</name>
    <name evidence="17" type="ORF">H8B17_02120</name>
</gene>
<proteinExistence type="inferred from homology"/>
<sequence>MKVAVVGATGLVGSEILTVLAERNFPVTELIPVASERSKGKEIEFKGKKYKIVTPAEAIALRPDVALFSAGGGTSTEYAPQYAEAGITVVDNSSAWRMDPTKKLVVPEVNGQVLSAADKIIANPNCSTTQMVVVLQPLHAKYKIKRVVVSTYQSVTGTGVKAVNQLMDERAGKDGEKAYPYQIDLNVIPHIDVFQDNGYTKEEMKMIQETNKIMGDDSIRVTATTVRIPVMGGHSESVNIEFENDFDLAEVRRLLTEQEGVIVVDDPANLQYPMPKDAHGKDEVLVGRIRRDESQDKTLNLWVVADNLRKGAATNAVQIAELLLKKNLI</sequence>
<dbReference type="EMBL" id="JACNYK010000001">
    <property type="protein sequence ID" value="MBD1424364.1"/>
    <property type="molecule type" value="Genomic_DNA"/>
</dbReference>
<keyword evidence="9 15" id="KW-0521">NADP</keyword>
<organism evidence="17 18">
    <name type="scientific">Sphingobacterium arenae</name>
    <dbReference type="NCBI Taxonomy" id="1280598"/>
    <lineage>
        <taxon>Bacteria</taxon>
        <taxon>Pseudomonadati</taxon>
        <taxon>Bacteroidota</taxon>
        <taxon>Sphingobacteriia</taxon>
        <taxon>Sphingobacteriales</taxon>
        <taxon>Sphingobacteriaceae</taxon>
        <taxon>Sphingobacterium</taxon>
    </lineage>
</organism>
<feature type="binding site" evidence="15">
    <location>
        <position position="307"/>
    </location>
    <ligand>
        <name>NADP(+)</name>
        <dbReference type="ChEBI" id="CHEBI:58349"/>
    </ligand>
</feature>
<dbReference type="GO" id="GO:0004073">
    <property type="term" value="F:aspartate-semialdehyde dehydrogenase activity"/>
    <property type="evidence" value="ECO:0007669"/>
    <property type="project" value="UniProtKB-EC"/>
</dbReference>
<evidence type="ECO:0000256" key="1">
    <source>
        <dbReference type="ARBA" id="ARBA00005021"/>
    </source>
</evidence>
<evidence type="ECO:0000256" key="6">
    <source>
        <dbReference type="ARBA" id="ARBA00013120"/>
    </source>
</evidence>